<feature type="transmembrane region" description="Helical" evidence="9">
    <location>
        <begin position="236"/>
        <end position="258"/>
    </location>
</feature>
<comment type="function">
    <text evidence="10">Part of the binding-protein-dependent transport system for molybdenum; probably responsible for the translocation of the substrate across the membrane.</text>
</comment>
<dbReference type="InterPro" id="IPR000515">
    <property type="entry name" value="MetI-like"/>
</dbReference>
<evidence type="ECO:0000256" key="9">
    <source>
        <dbReference type="RuleBase" id="RU363032"/>
    </source>
</evidence>
<evidence type="ECO:0000256" key="7">
    <source>
        <dbReference type="ARBA" id="ARBA00022989"/>
    </source>
</evidence>
<accession>A0ABY4CES4</accession>
<keyword evidence="8 9" id="KW-0472">Membrane</keyword>
<evidence type="ECO:0000256" key="4">
    <source>
        <dbReference type="ARBA" id="ARBA00022475"/>
    </source>
</evidence>
<keyword evidence="6 9" id="KW-0812">Transmembrane</keyword>
<dbReference type="PROSITE" id="PS50928">
    <property type="entry name" value="ABC_TM1"/>
    <property type="match status" value="1"/>
</dbReference>
<dbReference type="Proteomes" id="UP000830167">
    <property type="component" value="Chromosome"/>
</dbReference>
<feature type="transmembrane region" description="Helical" evidence="9">
    <location>
        <begin position="123"/>
        <end position="148"/>
    </location>
</feature>
<feature type="domain" description="ABC transmembrane type-1" evidence="11">
    <location>
        <begin position="52"/>
        <end position="254"/>
    </location>
</feature>
<dbReference type="PANTHER" id="PTHR30183">
    <property type="entry name" value="MOLYBDENUM TRANSPORT SYSTEM PERMEASE PROTEIN MODB"/>
    <property type="match status" value="1"/>
</dbReference>
<dbReference type="RefSeq" id="WP_347435724.1">
    <property type="nucleotide sequence ID" value="NZ_CP089291.1"/>
</dbReference>
<evidence type="ECO:0000256" key="1">
    <source>
        <dbReference type="ARBA" id="ARBA00004651"/>
    </source>
</evidence>
<evidence type="ECO:0000259" key="11">
    <source>
        <dbReference type="PROSITE" id="PS50928"/>
    </source>
</evidence>
<evidence type="ECO:0000256" key="2">
    <source>
        <dbReference type="ARBA" id="ARBA00007069"/>
    </source>
</evidence>
<feature type="transmembrane region" description="Helical" evidence="9">
    <location>
        <begin position="177"/>
        <end position="198"/>
    </location>
</feature>
<dbReference type="NCBIfam" id="TIGR02141">
    <property type="entry name" value="modB_ABC"/>
    <property type="match status" value="1"/>
</dbReference>
<feature type="transmembrane region" description="Helical" evidence="9">
    <location>
        <begin position="90"/>
        <end position="111"/>
    </location>
</feature>
<sequence length="285" mass="30613">MNLRGHLGRMILALLIALGLAFLFMPLLSVFVSMSPGQLLIDLNTAASYQALQLSMETTVVTLFLTVLLGTPIAYWLSKSQFRGRNLLRVAVQMPIVSPPAVAGVGLLLVFGRMGLLGHTLTILGLSLSFNTAAVVLAQVFISIPFYISAGMQAFEAINDQLVAVSRTLGVSKWNTFCRVTLPIASPGLLSGVALSWGRALGEFGATMMFAGNLPGKTQTLPLAIYTAMQSNMNAAIAMSALLLIVSFVLLLSVFLIGRTQQSNRIMRKEVRQNDAVLQIKKTVA</sequence>
<name>A0ABY4CES4_9BACL</name>
<feature type="transmembrane region" description="Helical" evidence="9">
    <location>
        <begin position="54"/>
        <end position="78"/>
    </location>
</feature>
<dbReference type="PANTHER" id="PTHR30183:SF3">
    <property type="entry name" value="MOLYBDENUM TRANSPORT SYSTEM PERMEASE PROTEIN MODB"/>
    <property type="match status" value="1"/>
</dbReference>
<evidence type="ECO:0000256" key="10">
    <source>
        <dbReference type="RuleBase" id="RU365097"/>
    </source>
</evidence>
<comment type="similarity">
    <text evidence="2 10">Belongs to the binding-protein-dependent transport system permease family. CysTW subfamily.</text>
</comment>
<dbReference type="SUPFAM" id="SSF161098">
    <property type="entry name" value="MetI-like"/>
    <property type="match status" value="1"/>
</dbReference>
<proteinExistence type="inferred from homology"/>
<feature type="transmembrane region" description="Helical" evidence="9">
    <location>
        <begin position="12"/>
        <end position="34"/>
    </location>
</feature>
<evidence type="ECO:0000313" key="13">
    <source>
        <dbReference type="Proteomes" id="UP000830167"/>
    </source>
</evidence>
<keyword evidence="13" id="KW-1185">Reference proteome</keyword>
<comment type="subcellular location">
    <subcellularLocation>
        <location evidence="1 9">Cell membrane</location>
        <topology evidence="1 9">Multi-pass membrane protein</topology>
    </subcellularLocation>
</comment>
<evidence type="ECO:0000256" key="8">
    <source>
        <dbReference type="ARBA" id="ARBA00023136"/>
    </source>
</evidence>
<dbReference type="CDD" id="cd06261">
    <property type="entry name" value="TM_PBP2"/>
    <property type="match status" value="1"/>
</dbReference>
<organism evidence="12 13">
    <name type="scientific">Fodinisporobacter ferrooxydans</name>
    <dbReference type="NCBI Taxonomy" id="2901836"/>
    <lineage>
        <taxon>Bacteria</taxon>
        <taxon>Bacillati</taxon>
        <taxon>Bacillota</taxon>
        <taxon>Bacilli</taxon>
        <taxon>Bacillales</taxon>
        <taxon>Alicyclobacillaceae</taxon>
        <taxon>Fodinisporobacter</taxon>
    </lineage>
</organism>
<evidence type="ECO:0000256" key="6">
    <source>
        <dbReference type="ARBA" id="ARBA00022692"/>
    </source>
</evidence>
<keyword evidence="5 10" id="KW-0500">Molybdenum</keyword>
<dbReference type="InterPro" id="IPR011867">
    <property type="entry name" value="ModB_ABC"/>
</dbReference>
<evidence type="ECO:0000256" key="5">
    <source>
        <dbReference type="ARBA" id="ARBA00022505"/>
    </source>
</evidence>
<keyword evidence="3 9" id="KW-0813">Transport</keyword>
<evidence type="ECO:0000256" key="3">
    <source>
        <dbReference type="ARBA" id="ARBA00022448"/>
    </source>
</evidence>
<gene>
    <name evidence="12" type="ORF">LSG31_14030</name>
</gene>
<dbReference type="Gene3D" id="1.10.3720.10">
    <property type="entry name" value="MetI-like"/>
    <property type="match status" value="1"/>
</dbReference>
<keyword evidence="4 10" id="KW-1003">Cell membrane</keyword>
<evidence type="ECO:0000313" key="12">
    <source>
        <dbReference type="EMBL" id="UOF89042.1"/>
    </source>
</evidence>
<dbReference type="InterPro" id="IPR035906">
    <property type="entry name" value="MetI-like_sf"/>
</dbReference>
<dbReference type="EMBL" id="CP089291">
    <property type="protein sequence ID" value="UOF89042.1"/>
    <property type="molecule type" value="Genomic_DNA"/>
</dbReference>
<dbReference type="InterPro" id="IPR006469">
    <property type="entry name" value="NifC_ABC_porter"/>
</dbReference>
<keyword evidence="7 9" id="KW-1133">Transmembrane helix</keyword>
<protein>
    <recommendedName>
        <fullName evidence="10">Molybdenum transport system permease</fullName>
    </recommendedName>
</protein>
<reference evidence="12" key="1">
    <citation type="submission" date="2021-12" db="EMBL/GenBank/DDBJ databases">
        <title>Alicyclobacillaceae gen. nov., sp. nov., isolated from chalcocite enrichment system.</title>
        <authorList>
            <person name="Jiang Z."/>
        </authorList>
    </citation>
    <scope>NUCLEOTIDE SEQUENCE</scope>
    <source>
        <strain evidence="12">MYW30-H2</strain>
    </source>
</reference>
<dbReference type="Pfam" id="PF00528">
    <property type="entry name" value="BPD_transp_1"/>
    <property type="match status" value="1"/>
</dbReference>
<dbReference type="NCBIfam" id="TIGR01581">
    <property type="entry name" value="Mo_ABC_porter"/>
    <property type="match status" value="1"/>
</dbReference>